<feature type="transmembrane region" description="Helical" evidence="1">
    <location>
        <begin position="85"/>
        <end position="110"/>
    </location>
</feature>
<protein>
    <submittedName>
        <fullName evidence="2">Uncharacterized protein</fullName>
    </submittedName>
</protein>
<keyword evidence="1" id="KW-0812">Transmembrane</keyword>
<proteinExistence type="predicted"/>
<dbReference type="EMBL" id="PUHZ01000014">
    <property type="protein sequence ID" value="PQO45617.1"/>
    <property type="molecule type" value="Genomic_DNA"/>
</dbReference>
<accession>A0A2S8GME6</accession>
<comment type="caution">
    <text evidence="2">The sequence shown here is derived from an EMBL/GenBank/DDBJ whole genome shotgun (WGS) entry which is preliminary data.</text>
</comment>
<gene>
    <name evidence="2" type="ORF">C5Y93_14360</name>
</gene>
<keyword evidence="1" id="KW-0472">Membrane</keyword>
<feature type="transmembrane region" description="Helical" evidence="1">
    <location>
        <begin position="49"/>
        <end position="73"/>
    </location>
</feature>
<organism evidence="2 3">
    <name type="scientific">Blastopirellula marina</name>
    <dbReference type="NCBI Taxonomy" id="124"/>
    <lineage>
        <taxon>Bacteria</taxon>
        <taxon>Pseudomonadati</taxon>
        <taxon>Planctomycetota</taxon>
        <taxon>Planctomycetia</taxon>
        <taxon>Pirellulales</taxon>
        <taxon>Pirellulaceae</taxon>
        <taxon>Blastopirellula</taxon>
    </lineage>
</organism>
<dbReference type="Proteomes" id="UP000237819">
    <property type="component" value="Unassembled WGS sequence"/>
</dbReference>
<evidence type="ECO:0000256" key="1">
    <source>
        <dbReference type="SAM" id="Phobius"/>
    </source>
</evidence>
<evidence type="ECO:0000313" key="2">
    <source>
        <dbReference type="EMBL" id="PQO45617.1"/>
    </source>
</evidence>
<name>A0A2S8GME6_9BACT</name>
<evidence type="ECO:0000313" key="3">
    <source>
        <dbReference type="Proteomes" id="UP000237819"/>
    </source>
</evidence>
<dbReference type="AlphaFoldDB" id="A0A2S8GME6"/>
<reference evidence="2 3" key="1">
    <citation type="submission" date="2018-02" db="EMBL/GenBank/DDBJ databases">
        <title>Comparative genomes isolates from brazilian mangrove.</title>
        <authorList>
            <person name="Araujo J.E."/>
            <person name="Taketani R.G."/>
            <person name="Silva M.C.P."/>
            <person name="Loureco M.V."/>
            <person name="Andreote F.D."/>
        </authorList>
    </citation>
    <scope>NUCLEOTIDE SEQUENCE [LARGE SCALE GENOMIC DNA]</scope>
    <source>
        <strain evidence="2 3">Nap-Phe MGV</strain>
    </source>
</reference>
<keyword evidence="1" id="KW-1133">Transmembrane helix</keyword>
<sequence>MGPAIALLVVVGLGALLFLLQYVVQIADLDGLIAEADLEDEGLETPFLIGFFGAGILCILFQILTIAGMIRALQVRSYGLVMAGFILAMLPCTSSCMCVFAIPFSIWGIVVLNDQSVISAFKLP</sequence>